<dbReference type="Pfam" id="PF02661">
    <property type="entry name" value="Fic"/>
    <property type="match status" value="1"/>
</dbReference>
<dbReference type="SUPFAM" id="SSF140931">
    <property type="entry name" value="Fic-like"/>
    <property type="match status" value="1"/>
</dbReference>
<dbReference type="Proteomes" id="UP001523528">
    <property type="component" value="Unassembled WGS sequence"/>
</dbReference>
<organism evidence="2 3">
    <name type="scientific">Acetobacter lambici</name>
    <dbReference type="NCBI Taxonomy" id="1332824"/>
    <lineage>
        <taxon>Bacteria</taxon>
        <taxon>Pseudomonadati</taxon>
        <taxon>Pseudomonadota</taxon>
        <taxon>Alphaproteobacteria</taxon>
        <taxon>Acetobacterales</taxon>
        <taxon>Acetobacteraceae</taxon>
        <taxon>Acetobacter</taxon>
    </lineage>
</organism>
<evidence type="ECO:0000259" key="1">
    <source>
        <dbReference type="PROSITE" id="PS51459"/>
    </source>
</evidence>
<accession>A0ABT1F3E0</accession>
<dbReference type="InterPro" id="IPR053737">
    <property type="entry name" value="Type_II_TA_Toxin"/>
</dbReference>
<evidence type="ECO:0000313" key="3">
    <source>
        <dbReference type="Proteomes" id="UP001523528"/>
    </source>
</evidence>
<feature type="domain" description="Fido" evidence="1">
    <location>
        <begin position="45"/>
        <end position="173"/>
    </location>
</feature>
<dbReference type="InterPro" id="IPR003812">
    <property type="entry name" value="Fido"/>
</dbReference>
<proteinExistence type="predicted"/>
<dbReference type="PANTHER" id="PTHR39426:SF1">
    <property type="entry name" value="HOMOLOGY TO DEATH-ON-CURING PROTEIN OF PHAGE P1"/>
    <property type="match status" value="1"/>
</dbReference>
<comment type="caution">
    <text evidence="2">The sequence shown here is derived from an EMBL/GenBank/DDBJ whole genome shotgun (WGS) entry which is preliminary data.</text>
</comment>
<dbReference type="InterPro" id="IPR006440">
    <property type="entry name" value="Doc"/>
</dbReference>
<dbReference type="EMBL" id="JAMYZZ010000015">
    <property type="protein sequence ID" value="MCP1258774.1"/>
    <property type="molecule type" value="Genomic_DNA"/>
</dbReference>
<dbReference type="Gene3D" id="1.20.120.1870">
    <property type="entry name" value="Fic/DOC protein, Fido domain"/>
    <property type="match status" value="1"/>
</dbReference>
<dbReference type="InterPro" id="IPR036597">
    <property type="entry name" value="Fido-like_dom_sf"/>
</dbReference>
<dbReference type="PANTHER" id="PTHR39426">
    <property type="entry name" value="HOMOLOGY TO DEATH-ON-CURING PROTEIN OF PHAGE P1"/>
    <property type="match status" value="1"/>
</dbReference>
<evidence type="ECO:0000313" key="2">
    <source>
        <dbReference type="EMBL" id="MCP1258774.1"/>
    </source>
</evidence>
<protein>
    <submittedName>
        <fullName evidence="2">Type II toxin-antitoxin system death-on-curing family toxin</fullName>
    </submittedName>
</protein>
<dbReference type="RefSeq" id="WP_165991815.1">
    <property type="nucleotide sequence ID" value="NZ_JAMYZY010000014.1"/>
</dbReference>
<keyword evidence="3" id="KW-1185">Reference proteome</keyword>
<sequence length="311" mass="36562">MENDTQSMECLVSYEGLFTNRGVEDLYIRTLSECDGYEETDNSALAVSEVIKAHYLLADFFLTEGEGIGGFGPKSLNLLISAVERQHTCFSGVSKWKNIYEKSATILYGLIMNHPFHDANKRTAYLSTVHYLYKNGYMISCTEKELEDFTVEISEKNINKYSRYKDLAKNTDDPEIYFIAWWIKKNTRHIDRNQYLVTYRELEKILNRYGCRFDNNHDGQIDLLKEFKIKEEKRNFIFKRKIEKTEERKICRIGFPGWSKVVGKGRLKYIRNQLNLTPQHGFDSQSFFNNVDDMNSLMHLYQNALQNLAYR</sequence>
<dbReference type="NCBIfam" id="TIGR01550">
    <property type="entry name" value="DOC_P1"/>
    <property type="match status" value="1"/>
</dbReference>
<dbReference type="PROSITE" id="PS51459">
    <property type="entry name" value="FIDO"/>
    <property type="match status" value="1"/>
</dbReference>
<name>A0ABT1F3E0_9PROT</name>
<gene>
    <name evidence="2" type="ORF">NKW50_09255</name>
</gene>
<reference evidence="2 3" key="1">
    <citation type="submission" date="2022-06" db="EMBL/GenBank/DDBJ databases">
        <title>Acetobacer genomes from food samples.</title>
        <authorList>
            <person name="Sombolestani A."/>
        </authorList>
    </citation>
    <scope>NUCLEOTIDE SEQUENCE [LARGE SCALE GENOMIC DNA]</scope>
    <source>
        <strain evidence="2 3">R-83285</strain>
    </source>
</reference>